<protein>
    <submittedName>
        <fullName evidence="1">15950_t:CDS:1</fullName>
    </submittedName>
</protein>
<evidence type="ECO:0000313" key="2">
    <source>
        <dbReference type="Proteomes" id="UP000789342"/>
    </source>
</evidence>
<dbReference type="AlphaFoldDB" id="A0A9N8V8M1"/>
<comment type="caution">
    <text evidence="1">The sequence shown here is derived from an EMBL/GenBank/DDBJ whole genome shotgun (WGS) entry which is preliminary data.</text>
</comment>
<reference evidence="1" key="1">
    <citation type="submission" date="2021-06" db="EMBL/GenBank/DDBJ databases">
        <authorList>
            <person name="Kallberg Y."/>
            <person name="Tangrot J."/>
            <person name="Rosling A."/>
        </authorList>
    </citation>
    <scope>NUCLEOTIDE SEQUENCE</scope>
    <source>
        <strain evidence="1">CL551</strain>
    </source>
</reference>
<dbReference type="EMBL" id="CAJVPV010000215">
    <property type="protein sequence ID" value="CAG8447020.1"/>
    <property type="molecule type" value="Genomic_DNA"/>
</dbReference>
<feature type="non-terminal residue" evidence="1">
    <location>
        <position position="303"/>
    </location>
</feature>
<keyword evidence="2" id="KW-1185">Reference proteome</keyword>
<gene>
    <name evidence="1" type="ORF">AMORRO_LOCUS676</name>
</gene>
<sequence length="303" mass="33953">VASIAVTGQPDLISKVLPLICDRTDSPNREGKKNEQLCDSNKQYDDYERWSGKPSRASRCASPVAYRTFKLYRETLIMVIRDGNVPKKLQGVKRSSPLELTNVTLGIPRNSGSSCMVTKISHVDIVLISQGYHTQFPNKEQKLYGRPVGQPEDEVGLFEFKVLLKGYIELPKLLVKIGMNIGKYLKDICNFFCSVFFTIDDNDDQAVGSGLIGKIVGEPKWKSGETSWHERKSGSDFRIGKIIHQKGKTFIIMLAIFVSIFTPTGAVENSQHDDRRTHMNTTIVQIASRVEVQEKDRGVSVAE</sequence>
<proteinExistence type="predicted"/>
<evidence type="ECO:0000313" key="1">
    <source>
        <dbReference type="EMBL" id="CAG8447020.1"/>
    </source>
</evidence>
<accession>A0A9N8V8M1</accession>
<dbReference type="Proteomes" id="UP000789342">
    <property type="component" value="Unassembled WGS sequence"/>
</dbReference>
<name>A0A9N8V8M1_9GLOM</name>
<organism evidence="1 2">
    <name type="scientific">Acaulospora morrowiae</name>
    <dbReference type="NCBI Taxonomy" id="94023"/>
    <lineage>
        <taxon>Eukaryota</taxon>
        <taxon>Fungi</taxon>
        <taxon>Fungi incertae sedis</taxon>
        <taxon>Mucoromycota</taxon>
        <taxon>Glomeromycotina</taxon>
        <taxon>Glomeromycetes</taxon>
        <taxon>Diversisporales</taxon>
        <taxon>Acaulosporaceae</taxon>
        <taxon>Acaulospora</taxon>
    </lineage>
</organism>